<name>A0AAE0GIC9_9CHLO</name>
<feature type="compositionally biased region" description="Low complexity" evidence="1">
    <location>
        <begin position="1364"/>
        <end position="1397"/>
    </location>
</feature>
<organism evidence="3 4">
    <name type="scientific">Cymbomonas tetramitiformis</name>
    <dbReference type="NCBI Taxonomy" id="36881"/>
    <lineage>
        <taxon>Eukaryota</taxon>
        <taxon>Viridiplantae</taxon>
        <taxon>Chlorophyta</taxon>
        <taxon>Pyramimonadophyceae</taxon>
        <taxon>Pyramimonadales</taxon>
        <taxon>Pyramimonadaceae</taxon>
        <taxon>Cymbomonas</taxon>
    </lineage>
</organism>
<feature type="compositionally biased region" description="Basic and acidic residues" evidence="1">
    <location>
        <begin position="1133"/>
        <end position="1146"/>
    </location>
</feature>
<feature type="domain" description="Cyclic nucleotide-binding" evidence="2">
    <location>
        <begin position="766"/>
        <end position="886"/>
    </location>
</feature>
<protein>
    <recommendedName>
        <fullName evidence="2">Cyclic nucleotide-binding domain-containing protein</fullName>
    </recommendedName>
</protein>
<feature type="non-terminal residue" evidence="3">
    <location>
        <position position="1"/>
    </location>
</feature>
<feature type="region of interest" description="Disordered" evidence="1">
    <location>
        <begin position="985"/>
        <end position="1052"/>
    </location>
</feature>
<dbReference type="InterPro" id="IPR018490">
    <property type="entry name" value="cNMP-bd_dom_sf"/>
</dbReference>
<dbReference type="PANTHER" id="PTHR24567">
    <property type="entry name" value="CRP FAMILY TRANSCRIPTIONAL REGULATORY PROTEIN"/>
    <property type="match status" value="1"/>
</dbReference>
<dbReference type="GO" id="GO:0005829">
    <property type="term" value="C:cytosol"/>
    <property type="evidence" value="ECO:0007669"/>
    <property type="project" value="TreeGrafter"/>
</dbReference>
<sequence>ISVAEAGQLLFHRGCRIPNLLLLLDGRVEYSSTVNSARVVEGWCEAGQVIGCKHYAFGTTAGVSYHATTKCTFAVFSFVDLQRINTNYPRIGFALMLSLLCDQVNAISPKRVRVNLDDSPKVPRKRASKKARFLNKIMPAIKSKTKSRHEVLMDNKKKLKTLKKSEQMKQGVLVTDNAMVSEYSHEYAEQLLKEILCYSQDFRMMTREDIHEVAYFFPIFKREKGCITMRRLKQSECCLLVLKGSFDVVANNKMLASVGEGSFIGEVTLFNGLASSADIVALTDSIVMVISRSRLQHFVLTSPKVGLKLLALLSHAVFCKVNVGCNMLRVDQYPGCPAQPCRDNWEEKVADLAQLCLAQSSPEVIGPGLTMEDLGILAHSVSFFKASKGELIIEGENPGSCLILILRGRVQTEGDKFENGLSVGRCIEKKRGGLVGKGCFLHTFLELERTIHKPQAWQVISDEDMAEKASPEGDDRAKLAVLSQDNMRQLYGAHPELAARLLLFLGKQWMLGLWERHAKQKQEPQQKESLGGRAAGSRKQHRSLRRTITMNSVHLGMLRPSMAVLKDARGLEESKKLAQELYMCQEFSRFWFGFSMAEIEIMLKDSVTFRLQKGDVLFAQGEPSDWMGIVLQGGVQESLGSSEMLRTGELVDFLHGTHGATCFMERSRLTGAVAGCDGTHVVGLSRQRLQSASTPPDTRLKLLRLLIYAYRHHLAEELLAHVPEQVLMDSQGVAKRQMEQLLSIQKTIDTHRKTHKKSVVEDETKILNVMTVDEKRALVKYATLVRLNQDEMVVHSGAEASFVGFILSGSAVLQRRHKDPIFLSKGDMIGGACIVNGYMLRPERSEDVKVSSKTLQMAILAHSDFNRLLLDDPQNGHRLFMRIMQKELDIILEEWRSYSPSTEQSAGLMVGSTSGLSETDPHVQKVSNALTQNLAKSFKNAIQAMEELYTQVDTEERPAMKMIKLSEVGRQNHAEHCRVPLLSTAENLDKAGDDENGGTVASSKRQGQGNEINGGAYDDDAEGDAEHDDMYDDDEQDDFFDEEDYGDSDAEEEELLSEFNDLDQARLSRSFHTELRESCIPGAGPHASALEERPSGSTLMEGIDMTAPDELNDEPTSSTAVSQGRHQSQQSRNHPELQHRKGPHIERPHHHSPREEGIRLQRNPYQHAQRQRQEDPHQHAQRHRGEDSSTSNRGSPTSTPSASTGEDPHQHAQRQYQEDPHQHAQRHLGAAAVPAPGSRPTSMPSAGTRRTPTSTPSATGGSSSATTRGSPTSMPSARHQEDPHQHAQRHGGQQQYQHQGQPYQHARASTRRTHQHAQRQYQEDPHQHAQRHGGQQQYQHQGQPYQHAQRRHQEDPHPAHAQRHGGQQQYQHQGQPYQHARAGTRRTPTSTPSATGGQQRTSTRGLYPAGPAPRHQEDPHQHAQRHGGQQQHQHQGQPYQQAQRRHQEDPHQHAQRHGGSSSTSTRGAFTSMSSAGTRRTPPARPAPQGGGSSSAITRRAPTSRPSAGTRRTPSHTASTRSAPNSSIRRSQTHDILDGRLVTTLDKGITIPDLSAHLTRIHVPRLSIETVLSDLNRPPSHSQTAREKLTPLDRKSLIGSQTARDHHKGYTVDYVDVLPTSHRDSAHRQGMIRKSESSTRDLPPANVPTGSRQLSPLPSLPTQDNDRSVHGNVEFDSRRALFELERRSLGRLAGMGSFPFSKANVMPSTELWRSSSQMLTPDPGDKAKGDAGMLHETGDGSHRIMSLHTGETNC</sequence>
<feature type="compositionally biased region" description="Low complexity" evidence="1">
    <location>
        <begin position="1195"/>
        <end position="1204"/>
    </location>
</feature>
<evidence type="ECO:0000256" key="1">
    <source>
        <dbReference type="SAM" id="MobiDB-lite"/>
    </source>
</evidence>
<dbReference type="Pfam" id="PF00027">
    <property type="entry name" value="cNMP_binding"/>
    <property type="match status" value="1"/>
</dbReference>
<feature type="compositionally biased region" description="Basic and acidic residues" evidence="1">
    <location>
        <begin position="1171"/>
        <end position="1187"/>
    </location>
</feature>
<dbReference type="InterPro" id="IPR014710">
    <property type="entry name" value="RmlC-like_jellyroll"/>
</dbReference>
<dbReference type="InterPro" id="IPR000595">
    <property type="entry name" value="cNMP-bd_dom"/>
</dbReference>
<dbReference type="InterPro" id="IPR050397">
    <property type="entry name" value="Env_Response_Regulators"/>
</dbReference>
<feature type="region of interest" description="Disordered" evidence="1">
    <location>
        <begin position="1620"/>
        <end position="1671"/>
    </location>
</feature>
<feature type="compositionally biased region" description="Low complexity" evidence="1">
    <location>
        <begin position="1332"/>
        <end position="1347"/>
    </location>
</feature>
<evidence type="ECO:0000313" key="4">
    <source>
        <dbReference type="Proteomes" id="UP001190700"/>
    </source>
</evidence>
<feature type="compositionally biased region" description="Low complexity" evidence="1">
    <location>
        <begin position="1426"/>
        <end position="1442"/>
    </location>
</feature>
<accession>A0AAE0GIC9</accession>
<reference evidence="3 4" key="1">
    <citation type="journal article" date="2015" name="Genome Biol. Evol.">
        <title>Comparative Genomics of a Bacterivorous Green Alga Reveals Evolutionary Causalities and Consequences of Phago-Mixotrophic Mode of Nutrition.</title>
        <authorList>
            <person name="Burns J.A."/>
            <person name="Paasch A."/>
            <person name="Narechania A."/>
            <person name="Kim E."/>
        </authorList>
    </citation>
    <scope>NUCLEOTIDE SEQUENCE [LARGE SCALE GENOMIC DNA]</scope>
    <source>
        <strain evidence="3 4">PLY_AMNH</strain>
    </source>
</reference>
<dbReference type="GO" id="GO:0003700">
    <property type="term" value="F:DNA-binding transcription factor activity"/>
    <property type="evidence" value="ECO:0007669"/>
    <property type="project" value="TreeGrafter"/>
</dbReference>
<feature type="compositionally biased region" description="Acidic residues" evidence="1">
    <location>
        <begin position="1017"/>
        <end position="1052"/>
    </location>
</feature>
<feature type="compositionally biased region" description="Polar residues" evidence="1">
    <location>
        <begin position="999"/>
        <end position="1011"/>
    </location>
</feature>
<dbReference type="Proteomes" id="UP001190700">
    <property type="component" value="Unassembled WGS sequence"/>
</dbReference>
<dbReference type="PANTHER" id="PTHR24567:SF26">
    <property type="entry name" value="REGULATORY PROTEIN YEIL"/>
    <property type="match status" value="1"/>
</dbReference>
<proteinExistence type="predicted"/>
<feature type="compositionally biased region" description="Low complexity" evidence="1">
    <location>
        <begin position="1290"/>
        <end position="1306"/>
    </location>
</feature>
<feature type="compositionally biased region" description="Low complexity" evidence="1">
    <location>
        <begin position="1244"/>
        <end position="1273"/>
    </location>
</feature>
<feature type="compositionally biased region" description="Basic and acidic residues" evidence="1">
    <location>
        <begin position="1206"/>
        <end position="1222"/>
    </location>
</feature>
<dbReference type="PROSITE" id="PS50042">
    <property type="entry name" value="CNMP_BINDING_3"/>
    <property type="match status" value="2"/>
</dbReference>
<evidence type="ECO:0000313" key="3">
    <source>
        <dbReference type="EMBL" id="KAK3278563.1"/>
    </source>
</evidence>
<dbReference type="EMBL" id="LGRX02005379">
    <property type="protein sequence ID" value="KAK3278563.1"/>
    <property type="molecule type" value="Genomic_DNA"/>
</dbReference>
<dbReference type="SUPFAM" id="SSF51206">
    <property type="entry name" value="cAMP-binding domain-like"/>
    <property type="match status" value="4"/>
</dbReference>
<feature type="compositionally biased region" description="Basic residues" evidence="1">
    <location>
        <begin position="1308"/>
        <end position="1317"/>
    </location>
</feature>
<feature type="region of interest" description="Disordered" evidence="1">
    <location>
        <begin position="520"/>
        <end position="543"/>
    </location>
</feature>
<gene>
    <name evidence="3" type="ORF">CYMTET_13507</name>
</gene>
<feature type="domain" description="Cyclic nucleotide-binding" evidence="2">
    <location>
        <begin position="201"/>
        <end position="299"/>
    </location>
</feature>
<dbReference type="CDD" id="cd00038">
    <property type="entry name" value="CAP_ED"/>
    <property type="match status" value="2"/>
</dbReference>
<dbReference type="Gene3D" id="2.60.120.10">
    <property type="entry name" value="Jelly Rolls"/>
    <property type="match status" value="5"/>
</dbReference>
<keyword evidence="4" id="KW-1185">Reference proteome</keyword>
<evidence type="ECO:0000259" key="2">
    <source>
        <dbReference type="PROSITE" id="PS50042"/>
    </source>
</evidence>
<feature type="compositionally biased region" description="Low complexity" evidence="1">
    <location>
        <begin position="1458"/>
        <end position="1480"/>
    </location>
</feature>
<feature type="compositionally biased region" description="Basic and acidic residues" evidence="1">
    <location>
        <begin position="1620"/>
        <end position="1638"/>
    </location>
</feature>
<feature type="compositionally biased region" description="Polar residues" evidence="1">
    <location>
        <begin position="1647"/>
        <end position="1662"/>
    </location>
</feature>
<comment type="caution">
    <text evidence="3">The sequence shown here is derived from an EMBL/GenBank/DDBJ whole genome shotgun (WGS) entry which is preliminary data.</text>
</comment>
<dbReference type="SMART" id="SM00100">
    <property type="entry name" value="cNMP"/>
    <property type="match status" value="3"/>
</dbReference>
<feature type="region of interest" description="Disordered" evidence="1">
    <location>
        <begin position="1078"/>
        <end position="1533"/>
    </location>
</feature>
<feature type="compositionally biased region" description="Polar residues" evidence="1">
    <location>
        <begin position="1503"/>
        <end position="1529"/>
    </location>
</feature>
<feature type="compositionally biased region" description="Polar residues" evidence="1">
    <location>
        <begin position="1114"/>
        <end position="1132"/>
    </location>
</feature>